<dbReference type="KEGG" id="ctp:CTRG_01771"/>
<dbReference type="RefSeq" id="XP_002547464.1">
    <property type="nucleotide sequence ID" value="XM_002547418.1"/>
</dbReference>
<evidence type="ECO:0000259" key="6">
    <source>
        <dbReference type="Pfam" id="PF00472"/>
    </source>
</evidence>
<dbReference type="Gene3D" id="3.30.160.20">
    <property type="match status" value="1"/>
</dbReference>
<comment type="similarity">
    <text evidence="2">Belongs to the prokaryotic/mitochondrial release factor family.</text>
</comment>
<comment type="subcellular location">
    <subcellularLocation>
        <location evidence="1">Mitochondrion</location>
    </subcellularLocation>
</comment>
<dbReference type="InterPro" id="IPR045853">
    <property type="entry name" value="Pep_chain_release_fac_I_sf"/>
</dbReference>
<dbReference type="HOGENOM" id="CLU_089470_4_0_1"/>
<dbReference type="PANTHER" id="PTHR46203">
    <property type="entry name" value="PROBABLE PEPTIDE CHAIN RELEASE FACTOR C12ORF65"/>
    <property type="match status" value="1"/>
</dbReference>
<evidence type="ECO:0000256" key="3">
    <source>
        <dbReference type="ARBA" id="ARBA00022946"/>
    </source>
</evidence>
<evidence type="ECO:0000256" key="4">
    <source>
        <dbReference type="ARBA" id="ARBA00023128"/>
    </source>
</evidence>
<keyword evidence="3" id="KW-0809">Transit peptide</keyword>
<sequence length="172" mass="19940">MFNRVQSLQRQLSTSTRVFYAIPKINKLPPRPKHLIKEEELEEKFLHGGRGPGGQKINKCNSKVQLKHIPTGIVIDCQATRSKEQNRAIAREKLALKLDDYYNPGTSRNSVLLERAQKLKQSKSKKSNRKYKKLEEEKSQKEDELSKIEESMNVKDIDDEFDDFLKNAKVDL</sequence>
<name>C5M7D9_CANTT</name>
<dbReference type="GO" id="GO:0003747">
    <property type="term" value="F:translation release factor activity"/>
    <property type="evidence" value="ECO:0007669"/>
    <property type="project" value="InterPro"/>
</dbReference>
<feature type="compositionally biased region" description="Basic and acidic residues" evidence="5">
    <location>
        <begin position="133"/>
        <end position="146"/>
    </location>
</feature>
<protein>
    <recommendedName>
        <fullName evidence="6">Prokaryotic-type class I peptide chain release factors domain-containing protein</fullName>
    </recommendedName>
</protein>
<evidence type="ECO:0000313" key="7">
    <source>
        <dbReference type="EMBL" id="EER34909.1"/>
    </source>
</evidence>
<evidence type="ECO:0000256" key="1">
    <source>
        <dbReference type="ARBA" id="ARBA00004173"/>
    </source>
</evidence>
<dbReference type="GO" id="GO:0032543">
    <property type="term" value="P:mitochondrial translation"/>
    <property type="evidence" value="ECO:0007669"/>
    <property type="project" value="UniProtKB-ARBA"/>
</dbReference>
<dbReference type="InterPro" id="IPR000352">
    <property type="entry name" value="Pep_chain_release_fac_I"/>
</dbReference>
<keyword evidence="8" id="KW-1185">Reference proteome</keyword>
<evidence type="ECO:0000313" key="8">
    <source>
        <dbReference type="Proteomes" id="UP000002037"/>
    </source>
</evidence>
<keyword evidence="4" id="KW-0496">Mitochondrion</keyword>
<dbReference type="SUPFAM" id="SSF75620">
    <property type="entry name" value="Release factor"/>
    <property type="match status" value="1"/>
</dbReference>
<evidence type="ECO:0000256" key="5">
    <source>
        <dbReference type="SAM" id="MobiDB-lite"/>
    </source>
</evidence>
<dbReference type="VEuPathDB" id="FungiDB:CTRG_01771"/>
<proteinExistence type="inferred from homology"/>
<evidence type="ECO:0000256" key="2">
    <source>
        <dbReference type="ARBA" id="ARBA00010835"/>
    </source>
</evidence>
<accession>C5M7D9</accession>
<dbReference type="PANTHER" id="PTHR46203:SF1">
    <property type="entry name" value="MITOCHONDRIAL TRANSLATION RELEASE FACTOR IN RESCUE"/>
    <property type="match status" value="1"/>
</dbReference>
<dbReference type="Pfam" id="PF00472">
    <property type="entry name" value="RF-1"/>
    <property type="match status" value="1"/>
</dbReference>
<feature type="domain" description="Prokaryotic-type class I peptide chain release factors" evidence="6">
    <location>
        <begin position="36"/>
        <end position="137"/>
    </location>
</feature>
<feature type="compositionally biased region" description="Basic residues" evidence="5">
    <location>
        <begin position="118"/>
        <end position="132"/>
    </location>
</feature>
<dbReference type="AlphaFoldDB" id="C5M7D9"/>
<dbReference type="STRING" id="294747.C5M7D9"/>
<feature type="region of interest" description="Disordered" evidence="5">
    <location>
        <begin position="118"/>
        <end position="146"/>
    </location>
</feature>
<dbReference type="EMBL" id="GG692396">
    <property type="protein sequence ID" value="EER34909.1"/>
    <property type="molecule type" value="Genomic_DNA"/>
</dbReference>
<organism evidence="7 8">
    <name type="scientific">Candida tropicalis (strain ATCC MYA-3404 / T1)</name>
    <name type="common">Yeast</name>
    <dbReference type="NCBI Taxonomy" id="294747"/>
    <lineage>
        <taxon>Eukaryota</taxon>
        <taxon>Fungi</taxon>
        <taxon>Dikarya</taxon>
        <taxon>Ascomycota</taxon>
        <taxon>Saccharomycotina</taxon>
        <taxon>Pichiomycetes</taxon>
        <taxon>Debaryomycetaceae</taxon>
        <taxon>Candida/Lodderomyces clade</taxon>
        <taxon>Candida</taxon>
    </lineage>
</organism>
<dbReference type="InterPro" id="IPR052405">
    <property type="entry name" value="Mito_Transl_Release_Factor"/>
</dbReference>
<dbReference type="GeneID" id="8300434"/>
<dbReference type="FunFam" id="3.30.160.20:FF:000065">
    <property type="entry name" value="Peptidyl-tRNA hydrolase domain protein"/>
    <property type="match status" value="1"/>
</dbReference>
<reference evidence="7 8" key="1">
    <citation type="journal article" date="2009" name="Nature">
        <title>Evolution of pathogenicity and sexual reproduction in eight Candida genomes.</title>
        <authorList>
            <person name="Butler G."/>
            <person name="Rasmussen M.D."/>
            <person name="Lin M.F."/>
            <person name="Santos M.A."/>
            <person name="Sakthikumar S."/>
            <person name="Munro C.A."/>
            <person name="Rheinbay E."/>
            <person name="Grabherr M."/>
            <person name="Forche A."/>
            <person name="Reedy J.L."/>
            <person name="Agrafioti I."/>
            <person name="Arnaud M.B."/>
            <person name="Bates S."/>
            <person name="Brown A.J."/>
            <person name="Brunke S."/>
            <person name="Costanzo M.C."/>
            <person name="Fitzpatrick D.A."/>
            <person name="de Groot P.W."/>
            <person name="Harris D."/>
            <person name="Hoyer L.L."/>
            <person name="Hube B."/>
            <person name="Klis F.M."/>
            <person name="Kodira C."/>
            <person name="Lennard N."/>
            <person name="Logue M.E."/>
            <person name="Martin R."/>
            <person name="Neiman A.M."/>
            <person name="Nikolaou E."/>
            <person name="Quail M.A."/>
            <person name="Quinn J."/>
            <person name="Santos M.C."/>
            <person name="Schmitzberger F.F."/>
            <person name="Sherlock G."/>
            <person name="Shah P."/>
            <person name="Silverstein K.A."/>
            <person name="Skrzypek M.S."/>
            <person name="Soll D."/>
            <person name="Staggs R."/>
            <person name="Stansfield I."/>
            <person name="Stumpf M.P."/>
            <person name="Sudbery P.E."/>
            <person name="Srikantha T."/>
            <person name="Zeng Q."/>
            <person name="Berman J."/>
            <person name="Berriman M."/>
            <person name="Heitman J."/>
            <person name="Gow N.A."/>
            <person name="Lorenz M.C."/>
            <person name="Birren B.W."/>
            <person name="Kellis M."/>
            <person name="Cuomo C.A."/>
        </authorList>
    </citation>
    <scope>NUCLEOTIDE SEQUENCE [LARGE SCALE GENOMIC DNA]</scope>
    <source>
        <strain evidence="8">ATCC MYA-3404 / T1</strain>
    </source>
</reference>
<dbReference type="OrthoDB" id="277888at2759"/>
<gene>
    <name evidence="7" type="ORF">CTRG_01771</name>
</gene>
<dbReference type="eggNOG" id="KOG2726">
    <property type="taxonomic scope" value="Eukaryota"/>
</dbReference>
<dbReference type="Proteomes" id="UP000002037">
    <property type="component" value="Unassembled WGS sequence"/>
</dbReference>
<dbReference type="GO" id="GO:0005739">
    <property type="term" value="C:mitochondrion"/>
    <property type="evidence" value="ECO:0007669"/>
    <property type="project" value="UniProtKB-SubCell"/>
</dbReference>